<organism evidence="2 3">
    <name type="scientific">Rotaria socialis</name>
    <dbReference type="NCBI Taxonomy" id="392032"/>
    <lineage>
        <taxon>Eukaryota</taxon>
        <taxon>Metazoa</taxon>
        <taxon>Spiralia</taxon>
        <taxon>Gnathifera</taxon>
        <taxon>Rotifera</taxon>
        <taxon>Eurotatoria</taxon>
        <taxon>Bdelloidea</taxon>
        <taxon>Philodinida</taxon>
        <taxon>Philodinidae</taxon>
        <taxon>Rotaria</taxon>
    </lineage>
</organism>
<reference evidence="2" key="1">
    <citation type="submission" date="2021-02" db="EMBL/GenBank/DDBJ databases">
        <authorList>
            <person name="Nowell W R."/>
        </authorList>
    </citation>
    <scope>NUCLEOTIDE SEQUENCE</scope>
</reference>
<sequence length="427" mass="49011">MLQLHREYFKAHDSCQDSVELMRQTQKQSPFQLQAAPDDDKRRLSFLITYHAKKNKQNNIIEQMVNIIEEAYAATQFDDIDKVEVPALMKGRLYGKLLKAMCISLPSSFTCEDPVHLTGINDDQALNNATSSHSIARDLVYNYYFGLLFNVHELYNSCGVQFDGVNIISLVDHSEHVERAVDEIETTDTDQSTRRSSRRRIPNRKYDNDYISPIINRRGLSNALSLKRCLSSSSDSISVSLKQNPIRDQHKKVKQLAPSTSDKEQNVFNKPPRVPKPQCIAELGTLTLKWPKYGINNGIYDGQSFSVTRICPIDTGLFALYHAYKAGSDKFQNLFENDNLDALVVLRDTFKYVETNDWAVVRLHWLVRHQLLNEKISDGRYDLKNTLKKIVFDYVRPMQIFEIISECSCIACPQRICKNSSVDLTLR</sequence>
<protein>
    <submittedName>
        <fullName evidence="2">Uncharacterized protein</fullName>
    </submittedName>
</protein>
<evidence type="ECO:0000256" key="1">
    <source>
        <dbReference type="SAM" id="MobiDB-lite"/>
    </source>
</evidence>
<dbReference type="EMBL" id="CAJNYU010001301">
    <property type="protein sequence ID" value="CAF3425815.1"/>
    <property type="molecule type" value="Genomic_DNA"/>
</dbReference>
<feature type="region of interest" description="Disordered" evidence="1">
    <location>
        <begin position="248"/>
        <end position="274"/>
    </location>
</feature>
<dbReference type="AlphaFoldDB" id="A0A818C8N5"/>
<name>A0A818C8N5_9BILA</name>
<comment type="caution">
    <text evidence="2">The sequence shown here is derived from an EMBL/GenBank/DDBJ whole genome shotgun (WGS) entry which is preliminary data.</text>
</comment>
<accession>A0A818C8N5</accession>
<feature type="region of interest" description="Disordered" evidence="1">
    <location>
        <begin position="182"/>
        <end position="201"/>
    </location>
</feature>
<evidence type="ECO:0000313" key="2">
    <source>
        <dbReference type="EMBL" id="CAF3425815.1"/>
    </source>
</evidence>
<evidence type="ECO:0000313" key="3">
    <source>
        <dbReference type="Proteomes" id="UP000663869"/>
    </source>
</evidence>
<gene>
    <name evidence="2" type="ORF">FME351_LOCUS11351</name>
</gene>
<dbReference type="Proteomes" id="UP000663869">
    <property type="component" value="Unassembled WGS sequence"/>
</dbReference>
<proteinExistence type="predicted"/>